<dbReference type="PANTHER" id="PTHR30204">
    <property type="entry name" value="REDOX-CYCLING DRUG-SENSING TRANSCRIPTIONAL ACTIVATOR SOXR"/>
    <property type="match status" value="1"/>
</dbReference>
<dbReference type="InterPro" id="IPR009061">
    <property type="entry name" value="DNA-bd_dom_put_sf"/>
</dbReference>
<evidence type="ECO:0000256" key="1">
    <source>
        <dbReference type="ARBA" id="ARBA00023125"/>
    </source>
</evidence>
<organism evidence="4 5">
    <name type="scientific">Nocardioides pinisoli</name>
    <dbReference type="NCBI Taxonomy" id="2950279"/>
    <lineage>
        <taxon>Bacteria</taxon>
        <taxon>Bacillati</taxon>
        <taxon>Actinomycetota</taxon>
        <taxon>Actinomycetes</taxon>
        <taxon>Propionibacteriales</taxon>
        <taxon>Nocardioidaceae</taxon>
        <taxon>Nocardioides</taxon>
    </lineage>
</organism>
<dbReference type="Gene3D" id="3.60.40.10">
    <property type="entry name" value="PPM-type phosphatase domain"/>
    <property type="match status" value="1"/>
</dbReference>
<dbReference type="PROSITE" id="PS50937">
    <property type="entry name" value="HTH_MERR_2"/>
    <property type="match status" value="1"/>
</dbReference>
<reference evidence="4 5" key="1">
    <citation type="submission" date="2022-06" db="EMBL/GenBank/DDBJ databases">
        <authorList>
            <person name="So Y."/>
        </authorList>
    </citation>
    <scope>NUCLEOTIDE SEQUENCE [LARGE SCALE GENOMIC DNA]</scope>
    <source>
        <strain evidence="4 5">STR3</strain>
    </source>
</reference>
<name>A0ABT1KUH6_9ACTN</name>
<evidence type="ECO:0000259" key="3">
    <source>
        <dbReference type="PROSITE" id="PS51746"/>
    </source>
</evidence>
<dbReference type="PANTHER" id="PTHR30204:SF97">
    <property type="entry name" value="MERR FAMILY REGULATORY PROTEIN"/>
    <property type="match status" value="1"/>
</dbReference>
<dbReference type="PROSITE" id="PS51746">
    <property type="entry name" value="PPM_2"/>
    <property type="match status" value="1"/>
</dbReference>
<keyword evidence="5" id="KW-1185">Reference proteome</keyword>
<dbReference type="InterPro" id="IPR000551">
    <property type="entry name" value="MerR-type_HTH_dom"/>
</dbReference>
<dbReference type="Gene3D" id="1.10.1660.10">
    <property type="match status" value="1"/>
</dbReference>
<sequence length="336" mass="35603">MTTDLWTIGDFARESGLTPKALRLYDELGLLRPVEVDPGSGYRRYAPAQLTQARLVATLRLVGMPLVRIQEVLQARPAAAARLVEAYWLQVEQDTSSRRDIVAVLVHQLESEEPTMTTSTHTLRSEIGTSHRLGGRARQQDALIATPGLLAVADGFGERSDLAAAVLAAYESGGLDDAVAVVASEVTDALPDAPRSGTTLTAVAIEGRTASVTHVGDGRVWHVRGQQVRQVTHDHTVVAALLDSGQLTADEARSHPHLNLLNRALGPGVVPDEVEVGLEPGDRLVLTTDGVHSPVEDLAALLASQVTAQQVADDVANAVAAAGEPDNHTIIVVDLS</sequence>
<dbReference type="RefSeq" id="WP_254180617.1">
    <property type="nucleotide sequence ID" value="NZ_JANARS010000002.1"/>
</dbReference>
<dbReference type="SMART" id="SM00331">
    <property type="entry name" value="PP2C_SIG"/>
    <property type="match status" value="1"/>
</dbReference>
<dbReference type="Pfam" id="PF13672">
    <property type="entry name" value="PP2C_2"/>
    <property type="match status" value="1"/>
</dbReference>
<proteinExistence type="predicted"/>
<protein>
    <submittedName>
        <fullName evidence="4">MerR family transcriptional regulator</fullName>
    </submittedName>
</protein>
<evidence type="ECO:0000313" key="4">
    <source>
        <dbReference type="EMBL" id="MCP3421400.1"/>
    </source>
</evidence>
<dbReference type="Pfam" id="PF13411">
    <property type="entry name" value="MerR_1"/>
    <property type="match status" value="1"/>
</dbReference>
<dbReference type="EMBL" id="JANARS010000002">
    <property type="protein sequence ID" value="MCP3421400.1"/>
    <property type="molecule type" value="Genomic_DNA"/>
</dbReference>
<dbReference type="SUPFAM" id="SSF46955">
    <property type="entry name" value="Putative DNA-binding domain"/>
    <property type="match status" value="1"/>
</dbReference>
<dbReference type="SUPFAM" id="SSF81606">
    <property type="entry name" value="PP2C-like"/>
    <property type="match status" value="1"/>
</dbReference>
<feature type="domain" description="HTH merR-type" evidence="2">
    <location>
        <begin position="5"/>
        <end position="75"/>
    </location>
</feature>
<comment type="caution">
    <text evidence="4">The sequence shown here is derived from an EMBL/GenBank/DDBJ whole genome shotgun (WGS) entry which is preliminary data.</text>
</comment>
<evidence type="ECO:0000259" key="2">
    <source>
        <dbReference type="PROSITE" id="PS50937"/>
    </source>
</evidence>
<dbReference type="CDD" id="cd01107">
    <property type="entry name" value="HTH_BmrR"/>
    <property type="match status" value="1"/>
</dbReference>
<dbReference type="SMART" id="SM00332">
    <property type="entry name" value="PP2Cc"/>
    <property type="match status" value="1"/>
</dbReference>
<evidence type="ECO:0000313" key="5">
    <source>
        <dbReference type="Proteomes" id="UP001204524"/>
    </source>
</evidence>
<gene>
    <name evidence="4" type="ORF">NCI01_06300</name>
</gene>
<dbReference type="SMART" id="SM00422">
    <property type="entry name" value="HTH_MERR"/>
    <property type="match status" value="1"/>
</dbReference>
<accession>A0ABT1KUH6</accession>
<dbReference type="PROSITE" id="PS00552">
    <property type="entry name" value="HTH_MERR_1"/>
    <property type="match status" value="1"/>
</dbReference>
<dbReference type="InterPro" id="IPR047057">
    <property type="entry name" value="MerR_fam"/>
</dbReference>
<feature type="domain" description="PPM-type phosphatase" evidence="3">
    <location>
        <begin position="126"/>
        <end position="335"/>
    </location>
</feature>
<dbReference type="InterPro" id="IPR001932">
    <property type="entry name" value="PPM-type_phosphatase-like_dom"/>
</dbReference>
<keyword evidence="1" id="KW-0238">DNA-binding</keyword>
<dbReference type="Proteomes" id="UP001204524">
    <property type="component" value="Unassembled WGS sequence"/>
</dbReference>
<dbReference type="InterPro" id="IPR036457">
    <property type="entry name" value="PPM-type-like_dom_sf"/>
</dbReference>